<dbReference type="PANTHER" id="PTHR43174">
    <property type="entry name" value="UDP-N-ACETYLGLUCOSAMINE 2-EPIMERASE"/>
    <property type="match status" value="1"/>
</dbReference>
<dbReference type="Proteomes" id="UP001595526">
    <property type="component" value="Unassembled WGS sequence"/>
</dbReference>
<comment type="caution">
    <text evidence="3">The sequence shown here is derived from an EMBL/GenBank/DDBJ whole genome shotgun (WGS) entry which is preliminary data.</text>
</comment>
<dbReference type="GO" id="GO:0008761">
    <property type="term" value="F:UDP-N-acetylglucosamine 2-epimerase activity"/>
    <property type="evidence" value="ECO:0007669"/>
    <property type="project" value="UniProtKB-EC"/>
</dbReference>
<dbReference type="Pfam" id="PF02350">
    <property type="entry name" value="Epimerase_2"/>
    <property type="match status" value="1"/>
</dbReference>
<dbReference type="NCBIfam" id="TIGR00236">
    <property type="entry name" value="wecB"/>
    <property type="match status" value="1"/>
</dbReference>
<keyword evidence="4" id="KW-1185">Reference proteome</keyword>
<comment type="similarity">
    <text evidence="1">Belongs to the UDP-N-acetylglucosamine 2-epimerase family.</text>
</comment>
<evidence type="ECO:0000313" key="4">
    <source>
        <dbReference type="Proteomes" id="UP001595526"/>
    </source>
</evidence>
<evidence type="ECO:0000259" key="2">
    <source>
        <dbReference type="Pfam" id="PF02350"/>
    </source>
</evidence>
<dbReference type="EMBL" id="JBHRTA010000016">
    <property type="protein sequence ID" value="MFC3197094.1"/>
    <property type="molecule type" value="Genomic_DNA"/>
</dbReference>
<dbReference type="InterPro" id="IPR003331">
    <property type="entry name" value="UDP_GlcNAc_Epimerase_2_dom"/>
</dbReference>
<dbReference type="CDD" id="cd03786">
    <property type="entry name" value="GTB_UDP-GlcNAc_2-Epimerase"/>
    <property type="match status" value="1"/>
</dbReference>
<reference evidence="4" key="1">
    <citation type="journal article" date="2019" name="Int. J. Syst. Evol. Microbiol.">
        <title>The Global Catalogue of Microorganisms (GCM) 10K type strain sequencing project: providing services to taxonomists for standard genome sequencing and annotation.</title>
        <authorList>
            <consortium name="The Broad Institute Genomics Platform"/>
            <consortium name="The Broad Institute Genome Sequencing Center for Infectious Disease"/>
            <person name="Wu L."/>
            <person name="Ma J."/>
        </authorList>
    </citation>
    <scope>NUCLEOTIDE SEQUENCE [LARGE SCALE GENOMIC DNA]</scope>
    <source>
        <strain evidence="4">KCTC 52416</strain>
    </source>
</reference>
<keyword evidence="1 3" id="KW-0413">Isomerase</keyword>
<name>A0ABV7JGK3_9SPHI</name>
<dbReference type="EC" id="5.1.3.14" evidence="3"/>
<proteinExistence type="inferred from homology"/>
<accession>A0ABV7JGK3</accession>
<evidence type="ECO:0000313" key="3">
    <source>
        <dbReference type="EMBL" id="MFC3197094.1"/>
    </source>
</evidence>
<dbReference type="PANTHER" id="PTHR43174:SF1">
    <property type="entry name" value="UDP-N-ACETYLGLUCOSAMINE 2-EPIMERASE"/>
    <property type="match status" value="1"/>
</dbReference>
<dbReference type="Gene3D" id="3.40.50.2000">
    <property type="entry name" value="Glycogen Phosphorylase B"/>
    <property type="match status" value="2"/>
</dbReference>
<dbReference type="InterPro" id="IPR029767">
    <property type="entry name" value="WecB-like"/>
</dbReference>
<dbReference type="RefSeq" id="WP_379020457.1">
    <property type="nucleotide sequence ID" value="NZ_JBHRTA010000016.1"/>
</dbReference>
<evidence type="ECO:0000256" key="1">
    <source>
        <dbReference type="RuleBase" id="RU003513"/>
    </source>
</evidence>
<feature type="domain" description="UDP-N-acetylglucosamine 2-epimerase" evidence="2">
    <location>
        <begin position="28"/>
        <end position="348"/>
    </location>
</feature>
<sequence length="356" mass="40257">MGDRKIKILVVIGARPQFIKHAPFDFAARDKINIVTIHTGQHYDSNMSQVFFDQLKIRKPDYILATGGGQHGEQTGRMLQEIEPILLKETPDYVLVYGDTNSTLAGALVASKLNIPVIHVEAGLRSFNKEMPEEINRILTDHVSSLLFTSTERGVQNLATEGIEENVFFTGDIMADAVKLAESVITNVEPRLHEPYYYVTIHRPYNTDEPNRMHLILDVLNQADHRVVFPIHPRTKNLCKSFGIRFDSYTNIQFIEPASYFDNIKYLMDAAHVITDSGGLQKEAYILKTPCITIRSETEWTETLTDAWNVLCFDDLSRIPILLKREVGVHHPTLYGNGQAATQIISLILEHSNLKG</sequence>
<organism evidence="3 4">
    <name type="scientific">Parapedobacter deserti</name>
    <dbReference type="NCBI Taxonomy" id="1912957"/>
    <lineage>
        <taxon>Bacteria</taxon>
        <taxon>Pseudomonadati</taxon>
        <taxon>Bacteroidota</taxon>
        <taxon>Sphingobacteriia</taxon>
        <taxon>Sphingobacteriales</taxon>
        <taxon>Sphingobacteriaceae</taxon>
        <taxon>Parapedobacter</taxon>
    </lineage>
</organism>
<protein>
    <submittedName>
        <fullName evidence="3">Non-hydrolyzing UDP-N-acetylglucosamine 2-epimerase</fullName>
        <ecNumber evidence="3">5.1.3.14</ecNumber>
    </submittedName>
</protein>
<gene>
    <name evidence="3" type="primary">wecB</name>
    <name evidence="3" type="ORF">ACFOET_05680</name>
</gene>
<dbReference type="SUPFAM" id="SSF53756">
    <property type="entry name" value="UDP-Glycosyltransferase/glycogen phosphorylase"/>
    <property type="match status" value="1"/>
</dbReference>